<evidence type="ECO:0000256" key="5">
    <source>
        <dbReference type="ARBA" id="ARBA00023137"/>
    </source>
</evidence>
<feature type="domain" description="SH2" evidence="9">
    <location>
        <begin position="231"/>
        <end position="342"/>
    </location>
</feature>
<dbReference type="Proteomes" id="UP000215902">
    <property type="component" value="Unassembled WGS sequence"/>
</dbReference>
<dbReference type="InterPro" id="IPR000719">
    <property type="entry name" value="Prot_kinase_dom"/>
</dbReference>
<protein>
    <recommendedName>
        <fullName evidence="7">Tyrosine-protein kinase</fullName>
        <ecNumber evidence="7">2.7.10.2</ecNumber>
    </recommendedName>
</protein>
<evidence type="ECO:0000313" key="11">
    <source>
        <dbReference type="EMBL" id="PAA65310.1"/>
    </source>
</evidence>
<feature type="domain" description="Protein kinase" evidence="10">
    <location>
        <begin position="480"/>
        <end position="762"/>
    </location>
</feature>
<dbReference type="SMART" id="SM00252">
    <property type="entry name" value="SH2"/>
    <property type="match status" value="2"/>
</dbReference>
<evidence type="ECO:0000256" key="1">
    <source>
        <dbReference type="ARBA" id="ARBA00022679"/>
    </source>
</evidence>
<keyword evidence="3 7" id="KW-0418">Kinase</keyword>
<evidence type="ECO:0000259" key="10">
    <source>
        <dbReference type="PROSITE" id="PS50011"/>
    </source>
</evidence>
<evidence type="ECO:0000256" key="3">
    <source>
        <dbReference type="ARBA" id="ARBA00022777"/>
    </source>
</evidence>
<evidence type="ECO:0000259" key="9">
    <source>
        <dbReference type="PROSITE" id="PS50001"/>
    </source>
</evidence>
<keyword evidence="2 7" id="KW-0547">Nucleotide-binding</keyword>
<dbReference type="InterPro" id="IPR036860">
    <property type="entry name" value="SH2_dom_sf"/>
</dbReference>
<keyword evidence="5 7" id="KW-0829">Tyrosine-protein kinase</keyword>
<dbReference type="EMBL" id="NIVC01001665">
    <property type="protein sequence ID" value="PAA65310.1"/>
    <property type="molecule type" value="Genomic_DNA"/>
</dbReference>
<evidence type="ECO:0000256" key="2">
    <source>
        <dbReference type="ARBA" id="ARBA00022741"/>
    </source>
</evidence>
<keyword evidence="12" id="KW-1185">Reference proteome</keyword>
<dbReference type="InterPro" id="IPR001245">
    <property type="entry name" value="Ser-Thr/Tyr_kinase_cat_dom"/>
</dbReference>
<dbReference type="PROSITE" id="PS50001">
    <property type="entry name" value="SH2"/>
    <property type="match status" value="2"/>
</dbReference>
<keyword evidence="4 7" id="KW-0067">ATP-binding</keyword>
<comment type="caution">
    <text evidence="11">The sequence shown here is derived from an EMBL/GenBank/DDBJ whole genome shotgun (WGS) entry which is preliminary data.</text>
</comment>
<comment type="similarity">
    <text evidence="7">Belongs to the protein kinase superfamily. Tyr protein kinase family.</text>
</comment>
<proteinExistence type="inferred from homology"/>
<feature type="domain" description="SH2" evidence="9">
    <location>
        <begin position="88"/>
        <end position="182"/>
    </location>
</feature>
<dbReference type="SUPFAM" id="SSF56112">
    <property type="entry name" value="Protein kinase-like (PK-like)"/>
    <property type="match status" value="1"/>
</dbReference>
<dbReference type="Gene3D" id="1.10.510.10">
    <property type="entry name" value="Transferase(Phosphotransferase) domain 1"/>
    <property type="match status" value="1"/>
</dbReference>
<dbReference type="PANTHER" id="PTHR24418">
    <property type="entry name" value="TYROSINE-PROTEIN KINASE"/>
    <property type="match status" value="1"/>
</dbReference>
<keyword evidence="1 7" id="KW-0808">Transferase</keyword>
<feature type="region of interest" description="Disordered" evidence="8">
    <location>
        <begin position="372"/>
        <end position="427"/>
    </location>
</feature>
<organism evidence="11 12">
    <name type="scientific">Macrostomum lignano</name>
    <dbReference type="NCBI Taxonomy" id="282301"/>
    <lineage>
        <taxon>Eukaryota</taxon>
        <taxon>Metazoa</taxon>
        <taxon>Spiralia</taxon>
        <taxon>Lophotrochozoa</taxon>
        <taxon>Platyhelminthes</taxon>
        <taxon>Rhabditophora</taxon>
        <taxon>Macrostomorpha</taxon>
        <taxon>Macrostomida</taxon>
        <taxon>Macrostomidae</taxon>
        <taxon>Macrostomum</taxon>
    </lineage>
</organism>
<accession>A0A267EUT5</accession>
<dbReference type="GO" id="GO:0004715">
    <property type="term" value="F:non-membrane spanning protein tyrosine kinase activity"/>
    <property type="evidence" value="ECO:0007669"/>
    <property type="project" value="UniProtKB-EC"/>
</dbReference>
<evidence type="ECO:0000313" key="12">
    <source>
        <dbReference type="Proteomes" id="UP000215902"/>
    </source>
</evidence>
<comment type="catalytic activity">
    <reaction evidence="7">
        <text>L-tyrosyl-[protein] + ATP = O-phospho-L-tyrosyl-[protein] + ADP + H(+)</text>
        <dbReference type="Rhea" id="RHEA:10596"/>
        <dbReference type="Rhea" id="RHEA-COMP:10136"/>
        <dbReference type="Rhea" id="RHEA-COMP:20101"/>
        <dbReference type="ChEBI" id="CHEBI:15378"/>
        <dbReference type="ChEBI" id="CHEBI:30616"/>
        <dbReference type="ChEBI" id="CHEBI:46858"/>
        <dbReference type="ChEBI" id="CHEBI:61978"/>
        <dbReference type="ChEBI" id="CHEBI:456216"/>
        <dbReference type="EC" id="2.7.10.2"/>
    </reaction>
</comment>
<dbReference type="InterPro" id="IPR011009">
    <property type="entry name" value="Kinase-like_dom_sf"/>
</dbReference>
<dbReference type="AlphaFoldDB" id="A0A267EUT5"/>
<sequence length="813" mass="89541">MKFSCVNGRLQASASFSMTAIDVLGQCPEKSTKTIAVNPYVQQQQKQGPQQAINRPISVQDKDQLQCHARVKHHQGTTGPIDPSNEAYFHGLMTPELAEERLLMMTSADDYSYEKPDGLFLLRSCLDGNFAVSALDSRSGSSVSHYPIVRAAETNGYRLASSRHSNGFDATFPGPVELIRGHPTMVKLARVPCPRPSGTSPLVLAQGVTADELTWSAGEDLLAGLHRRRPWYHEDCLDRAEAERRLASGGHVSGDFLVRQRRQQQVDDESSSSTPQRTSQSEFVLTLSWRREAWHYRILAWKSRPDWLAIEGANRGFRTLVELIDYYHLRRDGLMCRLRRPVTANAGAAAAEAAAELAKAESEVANDWEFLSGLETGNPSPATNPNSRASHQSAPPSPAEPPVQLRRHRSAANRHSTAAFQSTHASQSAVRRRTLLDDIVNDSNASSSTAVNIGIILSGDDLETGCHGNNEAAQVEVRQLRLVENVGSGRFGEVWRAEAAVEKKRVLPVAARVLPAAHSIASAASIALRSVEGLQHPNLLRLFGLAESYRESSGTSSDCCRRLVLLMEWASLGPADRHLRRHPECPSEHLLNLAHQVSQAMCYLESRGLAHRCLSARNVLLFPIWRAKISGDFGLFDGNGCRTDLAAGDRSDVRRSADAAPPHLWHAPEALQHARFTCRSDVWSFGVTCWELFNRGRRLPFDQLPGNCSLTSQQLLARLKSGERLVPLNDWCTAELRDLLLDCWRWAPEDRPAFASIEHRLARMLPLASAPAATATAGQPSPHRRVSRQSELETAAAAACDSGEAEELNYCVV</sequence>
<dbReference type="STRING" id="282301.A0A267EUT5"/>
<dbReference type="GO" id="GO:0005524">
    <property type="term" value="F:ATP binding"/>
    <property type="evidence" value="ECO:0007669"/>
    <property type="project" value="UniProtKB-KW"/>
</dbReference>
<evidence type="ECO:0000256" key="7">
    <source>
        <dbReference type="RuleBase" id="RU362096"/>
    </source>
</evidence>
<dbReference type="Gene3D" id="3.30.505.10">
    <property type="entry name" value="SH2 domain"/>
    <property type="match status" value="2"/>
</dbReference>
<dbReference type="Pfam" id="PF07714">
    <property type="entry name" value="PK_Tyr_Ser-Thr"/>
    <property type="match status" value="1"/>
</dbReference>
<dbReference type="OrthoDB" id="4062651at2759"/>
<evidence type="ECO:0000256" key="8">
    <source>
        <dbReference type="SAM" id="MobiDB-lite"/>
    </source>
</evidence>
<reference evidence="11 12" key="1">
    <citation type="submission" date="2017-06" db="EMBL/GenBank/DDBJ databases">
        <title>A platform for efficient transgenesis in Macrostomum lignano, a flatworm model organism for stem cell research.</title>
        <authorList>
            <person name="Berezikov E."/>
        </authorList>
    </citation>
    <scope>NUCLEOTIDE SEQUENCE [LARGE SCALE GENOMIC DNA]</scope>
    <source>
        <strain evidence="11">DV1</strain>
        <tissue evidence="11">Whole organism</tissue>
    </source>
</reference>
<dbReference type="PROSITE" id="PS50011">
    <property type="entry name" value="PROTEIN_KINASE_DOM"/>
    <property type="match status" value="1"/>
</dbReference>
<dbReference type="InterPro" id="IPR050198">
    <property type="entry name" value="Non-receptor_tyrosine_kinases"/>
</dbReference>
<dbReference type="EC" id="2.7.10.2" evidence="7"/>
<dbReference type="SUPFAM" id="SSF55550">
    <property type="entry name" value="SH2 domain"/>
    <property type="match status" value="2"/>
</dbReference>
<feature type="compositionally biased region" description="Polar residues" evidence="8">
    <location>
        <begin position="375"/>
        <end position="394"/>
    </location>
</feature>
<dbReference type="InterPro" id="IPR000980">
    <property type="entry name" value="SH2"/>
</dbReference>
<gene>
    <name evidence="11" type="ORF">BOX15_Mlig027271g1</name>
</gene>
<keyword evidence="6" id="KW-0727">SH2 domain</keyword>
<feature type="compositionally biased region" description="Polar residues" evidence="8">
    <location>
        <begin position="413"/>
        <end position="427"/>
    </location>
</feature>
<evidence type="ECO:0000256" key="6">
    <source>
        <dbReference type="PROSITE-ProRule" id="PRU00191"/>
    </source>
</evidence>
<evidence type="ECO:0000256" key="4">
    <source>
        <dbReference type="ARBA" id="ARBA00022840"/>
    </source>
</evidence>
<name>A0A267EUT5_9PLAT</name>